<reference evidence="4" key="1">
    <citation type="submission" date="2018-11" db="EMBL/GenBank/DDBJ databases">
        <title>Complete genome sequence of Paenibacillus sp. ML311-T8.</title>
        <authorList>
            <person name="Nam Y.-D."/>
            <person name="Kang J."/>
            <person name="Chung W.-H."/>
            <person name="Park Y.S."/>
        </authorList>
    </citation>
    <scope>NUCLEOTIDE SEQUENCE [LARGE SCALE GENOMIC DNA]</scope>
    <source>
        <strain evidence="4">ML311-T8</strain>
    </source>
</reference>
<evidence type="ECO:0000313" key="3">
    <source>
        <dbReference type="EMBL" id="QGQ96344.1"/>
    </source>
</evidence>
<dbReference type="Gene3D" id="3.30.457.10">
    <property type="entry name" value="Copper amine oxidase-like, N-terminal domain"/>
    <property type="match status" value="1"/>
</dbReference>
<evidence type="ECO:0008006" key="5">
    <source>
        <dbReference type="Google" id="ProtNLM"/>
    </source>
</evidence>
<feature type="domain" description="Phosphodiester glycosidase" evidence="2">
    <location>
        <begin position="198"/>
        <end position="368"/>
    </location>
</feature>
<sequence>MQLNTRIRGAKRIVGITILGFSVGLGASIPTTISASSSVSYKSQSVTYQGKAFTVQMVTVDLKDPYLRVMPVVADAGVGHVEDFASMLSSNDAVAGINGTFFDAYEENATIRYPNGLLVGSGEIIHSGANQSLSVGIDKLPQIEYLKTEMKIHITHSDGTQYTFSPWGVNKYYGAAVLDQVNLYTTEFGKSVAFTKGTKIVIADQVIKQITTNTAAIPTNGQVIFVGNTDSNLKYIVSKLHVGDKAELEATVKKANETLSSENWEAAIGVGPKLLTNGKVDIDYKRDGFTDPKITTNANARSFVGVDKSKKLVLGTISAATASDMANVLLKLGLTDAMNMDGGASSALYYEGSMKRTPSRLLSNALVVRRYKEPQVQVTVNGQFIDEFRGYVYKEKTMVPFRGIFERIQAEFKWDEAKRVLTAKKGETTLVLRPDDRIAEVNGLPVTLDVAPTIREGHIYIPLRFVAETLGAKVTWDPILYRALLSIE</sequence>
<dbReference type="AlphaFoldDB" id="A0A6B8RKR2"/>
<gene>
    <name evidence="3" type="ORF">EHS13_16375</name>
</gene>
<dbReference type="Pfam" id="PF09992">
    <property type="entry name" value="NAGPA"/>
    <property type="match status" value="1"/>
</dbReference>
<dbReference type="RefSeq" id="WP_155701380.1">
    <property type="nucleotide sequence ID" value="NZ_CP034235.1"/>
</dbReference>
<feature type="domain" description="Copper amine oxidase-like N-terminal" evidence="1">
    <location>
        <begin position="380"/>
        <end position="478"/>
    </location>
</feature>
<evidence type="ECO:0000313" key="4">
    <source>
        <dbReference type="Proteomes" id="UP000426246"/>
    </source>
</evidence>
<dbReference type="OrthoDB" id="9809781at2"/>
<dbReference type="PANTHER" id="PTHR40446">
    <property type="entry name" value="N-ACETYLGLUCOSAMINE-1-PHOSPHODIESTER ALPHA-N-ACETYLGLUCOSAMINIDASE"/>
    <property type="match status" value="1"/>
</dbReference>
<dbReference type="PANTHER" id="PTHR40446:SF2">
    <property type="entry name" value="N-ACETYLGLUCOSAMINE-1-PHOSPHODIESTER ALPHA-N-ACETYLGLUCOSAMINIDASE"/>
    <property type="match status" value="1"/>
</dbReference>
<proteinExistence type="predicted"/>
<dbReference type="SUPFAM" id="SSF55383">
    <property type="entry name" value="Copper amine oxidase, domain N"/>
    <property type="match status" value="1"/>
</dbReference>
<organism evidence="3 4">
    <name type="scientific">Paenibacillus psychroresistens</name>
    <dbReference type="NCBI Taxonomy" id="1778678"/>
    <lineage>
        <taxon>Bacteria</taxon>
        <taxon>Bacillati</taxon>
        <taxon>Bacillota</taxon>
        <taxon>Bacilli</taxon>
        <taxon>Bacillales</taxon>
        <taxon>Paenibacillaceae</taxon>
        <taxon>Paenibacillus</taxon>
    </lineage>
</organism>
<protein>
    <recommendedName>
        <fullName evidence="5">Copper amine oxidase</fullName>
    </recommendedName>
</protein>
<dbReference type="EMBL" id="CP034235">
    <property type="protein sequence ID" value="QGQ96344.1"/>
    <property type="molecule type" value="Genomic_DNA"/>
</dbReference>
<keyword evidence="4" id="KW-1185">Reference proteome</keyword>
<dbReference type="InterPro" id="IPR018711">
    <property type="entry name" value="NAGPA"/>
</dbReference>
<dbReference type="KEGG" id="ppsc:EHS13_16375"/>
<dbReference type="Proteomes" id="UP000426246">
    <property type="component" value="Chromosome"/>
</dbReference>
<evidence type="ECO:0000259" key="2">
    <source>
        <dbReference type="Pfam" id="PF09992"/>
    </source>
</evidence>
<name>A0A6B8RKR2_9BACL</name>
<dbReference type="InterPro" id="IPR036582">
    <property type="entry name" value="Mao_N_sf"/>
</dbReference>
<accession>A0A6B8RKR2</accession>
<dbReference type="Pfam" id="PF07833">
    <property type="entry name" value="Cu_amine_oxidN1"/>
    <property type="match status" value="1"/>
</dbReference>
<dbReference type="InterPro" id="IPR012854">
    <property type="entry name" value="Cu_amine_oxidase-like_N"/>
</dbReference>
<evidence type="ECO:0000259" key="1">
    <source>
        <dbReference type="Pfam" id="PF07833"/>
    </source>
</evidence>